<protein>
    <submittedName>
        <fullName evidence="2">Uncharacterized protein</fullName>
    </submittedName>
</protein>
<organism evidence="2 3">
    <name type="scientific">Aspergillus ruber (strain CBS 135680)</name>
    <dbReference type="NCBI Taxonomy" id="1388766"/>
    <lineage>
        <taxon>Eukaryota</taxon>
        <taxon>Fungi</taxon>
        <taxon>Dikarya</taxon>
        <taxon>Ascomycota</taxon>
        <taxon>Pezizomycotina</taxon>
        <taxon>Eurotiomycetes</taxon>
        <taxon>Eurotiomycetidae</taxon>
        <taxon>Eurotiales</taxon>
        <taxon>Aspergillaceae</taxon>
        <taxon>Aspergillus</taxon>
        <taxon>Aspergillus subgen. Aspergillus</taxon>
    </lineage>
</organism>
<sequence>MNLRHSAEGKEMSTASQPRPMEAQYQAEFYRGFVRTAGQGVPISSEWSRTRHGQVDFYIPEKKWAIELLRDHIEVNEHISRFKVGGKYHPWLKENMVKDWII</sequence>
<dbReference type="Proteomes" id="UP000019804">
    <property type="component" value="Unassembled WGS sequence"/>
</dbReference>
<dbReference type="OrthoDB" id="2364732at2759"/>
<keyword evidence="3" id="KW-1185">Reference proteome</keyword>
<evidence type="ECO:0000313" key="2">
    <source>
        <dbReference type="EMBL" id="EYE98327.1"/>
    </source>
</evidence>
<reference evidence="3" key="1">
    <citation type="journal article" date="2014" name="Nat. Commun.">
        <title>Genomic adaptations of the halophilic Dead Sea filamentous fungus Eurotium rubrum.</title>
        <authorList>
            <person name="Kis-Papo T."/>
            <person name="Weig A.R."/>
            <person name="Riley R."/>
            <person name="Persoh D."/>
            <person name="Salamov A."/>
            <person name="Sun H."/>
            <person name="Lipzen A."/>
            <person name="Wasser S.P."/>
            <person name="Rambold G."/>
            <person name="Grigoriev I.V."/>
            <person name="Nevo E."/>
        </authorList>
    </citation>
    <scope>NUCLEOTIDE SEQUENCE [LARGE SCALE GENOMIC DNA]</scope>
    <source>
        <strain evidence="3">CBS 135680</strain>
    </source>
</reference>
<proteinExistence type="predicted"/>
<dbReference type="EMBL" id="KK088413">
    <property type="protein sequence ID" value="EYE98327.1"/>
    <property type="molecule type" value="Genomic_DNA"/>
</dbReference>
<dbReference type="AlphaFoldDB" id="A0A017SMY7"/>
<name>A0A017SMY7_ASPRC</name>
<feature type="compositionally biased region" description="Basic and acidic residues" evidence="1">
    <location>
        <begin position="1"/>
        <end position="11"/>
    </location>
</feature>
<accession>A0A017SMY7</accession>
<evidence type="ECO:0000256" key="1">
    <source>
        <dbReference type="SAM" id="MobiDB-lite"/>
    </source>
</evidence>
<dbReference type="RefSeq" id="XP_040642015.1">
    <property type="nucleotide sequence ID" value="XM_040780881.1"/>
</dbReference>
<evidence type="ECO:0000313" key="3">
    <source>
        <dbReference type="Proteomes" id="UP000019804"/>
    </source>
</evidence>
<dbReference type="GeneID" id="63696005"/>
<feature type="region of interest" description="Disordered" evidence="1">
    <location>
        <begin position="1"/>
        <end position="20"/>
    </location>
</feature>
<gene>
    <name evidence="2" type="ORF">EURHEDRAFT_408655</name>
</gene>
<dbReference type="STRING" id="1388766.A0A017SMY7"/>
<dbReference type="HOGENOM" id="CLU_2276899_0_0_1"/>